<sequence>MAHILESEAEAIHAAHELATLAGRDASRRDRERIFPVDELERFSASDLGSITIPKDYGGPGLPSRCSPNTTPQAITI</sequence>
<keyword evidence="3" id="KW-1185">Reference proteome</keyword>
<dbReference type="EMBL" id="CP089983">
    <property type="protein sequence ID" value="WXB03390.1"/>
    <property type="molecule type" value="Genomic_DNA"/>
</dbReference>
<gene>
    <name evidence="2" type="ORF">LVJ94_41610</name>
</gene>
<dbReference type="RefSeq" id="WP_394833020.1">
    <property type="nucleotide sequence ID" value="NZ_CP089929.1"/>
</dbReference>
<evidence type="ECO:0000256" key="1">
    <source>
        <dbReference type="SAM" id="MobiDB-lite"/>
    </source>
</evidence>
<dbReference type="Gene3D" id="1.10.540.10">
    <property type="entry name" value="Acyl-CoA dehydrogenase/oxidase, N-terminal domain"/>
    <property type="match status" value="1"/>
</dbReference>
<feature type="compositionally biased region" description="Polar residues" evidence="1">
    <location>
        <begin position="66"/>
        <end position="77"/>
    </location>
</feature>
<reference evidence="2" key="1">
    <citation type="submission" date="2021-12" db="EMBL/GenBank/DDBJ databases">
        <title>Discovery of the Pendulisporaceae a myxobacterial family with distinct sporulation behavior and unique specialized metabolism.</title>
        <authorList>
            <person name="Garcia R."/>
            <person name="Popoff A."/>
            <person name="Bader C.D."/>
            <person name="Loehr J."/>
            <person name="Walesch S."/>
            <person name="Walt C."/>
            <person name="Boldt J."/>
            <person name="Bunk B."/>
            <person name="Haeckl F.J.F.P.J."/>
            <person name="Gunesch A.P."/>
            <person name="Birkelbach J."/>
            <person name="Nuebel U."/>
            <person name="Pietschmann T."/>
            <person name="Bach T."/>
            <person name="Mueller R."/>
        </authorList>
    </citation>
    <scope>NUCLEOTIDE SEQUENCE</scope>
    <source>
        <strain evidence="2">MSr11367</strain>
    </source>
</reference>
<accession>A0ABZ2L2C8</accession>
<name>A0ABZ2L2C8_9BACT</name>
<dbReference type="InterPro" id="IPR037069">
    <property type="entry name" value="AcylCoA_DH/ox_N_sf"/>
</dbReference>
<protein>
    <recommendedName>
        <fullName evidence="4">Acyl-CoA dehydrogenase/oxidase N-terminal domain-containing protein</fullName>
    </recommendedName>
</protein>
<evidence type="ECO:0000313" key="3">
    <source>
        <dbReference type="Proteomes" id="UP001374803"/>
    </source>
</evidence>
<dbReference type="InterPro" id="IPR009100">
    <property type="entry name" value="AcylCoA_DH/oxidase_NM_dom_sf"/>
</dbReference>
<dbReference type="SUPFAM" id="SSF56645">
    <property type="entry name" value="Acyl-CoA dehydrogenase NM domain-like"/>
    <property type="match status" value="1"/>
</dbReference>
<organism evidence="2 3">
    <name type="scientific">Pendulispora rubella</name>
    <dbReference type="NCBI Taxonomy" id="2741070"/>
    <lineage>
        <taxon>Bacteria</taxon>
        <taxon>Pseudomonadati</taxon>
        <taxon>Myxococcota</taxon>
        <taxon>Myxococcia</taxon>
        <taxon>Myxococcales</taxon>
        <taxon>Sorangiineae</taxon>
        <taxon>Pendulisporaceae</taxon>
        <taxon>Pendulispora</taxon>
    </lineage>
</organism>
<evidence type="ECO:0008006" key="4">
    <source>
        <dbReference type="Google" id="ProtNLM"/>
    </source>
</evidence>
<evidence type="ECO:0000313" key="2">
    <source>
        <dbReference type="EMBL" id="WXB03390.1"/>
    </source>
</evidence>
<proteinExistence type="predicted"/>
<feature type="region of interest" description="Disordered" evidence="1">
    <location>
        <begin position="56"/>
        <end position="77"/>
    </location>
</feature>
<dbReference type="Proteomes" id="UP001374803">
    <property type="component" value="Chromosome"/>
</dbReference>